<evidence type="ECO:0000313" key="5">
    <source>
        <dbReference type="EnsemblMetazoa" id="CapteP121302"/>
    </source>
</evidence>
<dbReference type="InterPro" id="IPR006652">
    <property type="entry name" value="Kelch_1"/>
</dbReference>
<name>R7VEM6_CAPTE</name>
<dbReference type="PROSITE" id="PS50097">
    <property type="entry name" value="BTB"/>
    <property type="match status" value="1"/>
</dbReference>
<dbReference type="SUPFAM" id="SSF117281">
    <property type="entry name" value="Kelch motif"/>
    <property type="match status" value="1"/>
</dbReference>
<evidence type="ECO:0000259" key="3">
    <source>
        <dbReference type="PROSITE" id="PS50097"/>
    </source>
</evidence>
<dbReference type="SUPFAM" id="SSF54695">
    <property type="entry name" value="POZ domain"/>
    <property type="match status" value="1"/>
</dbReference>
<keyword evidence="6" id="KW-1185">Reference proteome</keyword>
<dbReference type="Gene3D" id="3.30.710.10">
    <property type="entry name" value="Potassium Channel Kv1.1, Chain A"/>
    <property type="match status" value="1"/>
</dbReference>
<dbReference type="Gene3D" id="2.120.10.80">
    <property type="entry name" value="Kelch-type beta propeller"/>
    <property type="match status" value="1"/>
</dbReference>
<dbReference type="Proteomes" id="UP000014760">
    <property type="component" value="Unassembled WGS sequence"/>
</dbReference>
<dbReference type="Pfam" id="PF00651">
    <property type="entry name" value="BTB"/>
    <property type="match status" value="1"/>
</dbReference>
<dbReference type="CDD" id="cd18186">
    <property type="entry name" value="BTB_POZ_ZBTB_KLHL-like"/>
    <property type="match status" value="1"/>
</dbReference>
<dbReference type="InterPro" id="IPR015915">
    <property type="entry name" value="Kelch-typ_b-propeller"/>
</dbReference>
<reference evidence="4 6" key="2">
    <citation type="journal article" date="2013" name="Nature">
        <title>Insights into bilaterian evolution from three spiralian genomes.</title>
        <authorList>
            <person name="Simakov O."/>
            <person name="Marletaz F."/>
            <person name="Cho S.J."/>
            <person name="Edsinger-Gonzales E."/>
            <person name="Havlak P."/>
            <person name="Hellsten U."/>
            <person name="Kuo D.H."/>
            <person name="Larsson T."/>
            <person name="Lv J."/>
            <person name="Arendt D."/>
            <person name="Savage R."/>
            <person name="Osoegawa K."/>
            <person name="de Jong P."/>
            <person name="Grimwood J."/>
            <person name="Chapman J.A."/>
            <person name="Shapiro H."/>
            <person name="Aerts A."/>
            <person name="Otillar R.P."/>
            <person name="Terry A.Y."/>
            <person name="Boore J.L."/>
            <person name="Grigoriev I.V."/>
            <person name="Lindberg D.R."/>
            <person name="Seaver E.C."/>
            <person name="Weisblat D.A."/>
            <person name="Putnam N.H."/>
            <person name="Rokhsar D.S."/>
        </authorList>
    </citation>
    <scope>NUCLEOTIDE SEQUENCE</scope>
    <source>
        <strain evidence="4 6">I ESC-2004</strain>
    </source>
</reference>
<proteinExistence type="predicted"/>
<sequence>MSATFRNMRHSDEMVDVVLVFEKTRVKCHRLVLAASCEYFRRMFQTDMQERDAGEIPMKDVSSSTGLLLVEYLYSGNIEISVENAQELMAVSDRLLLTKLKKNVEEFLCEQVAADNCLSFNNLARLYSLKSLLEVCQNYLSDHWRKLLESDEIDQLTEADLFMVFGGKMDVESFLDSVECLNLKSLKWSQFPPLPLALSETKPVYVQNKLFIVGGWLSQKTYSRDVYEFDSAKRAWRSRSAMPEECRAGGVVSFDDKLFVVGGDPKSCMHYDPRTDLWVQLQKPLFEHFYGPAAVWNDQIVVCGGAGTDSIEEYDPQSVKWSTWDLKMPSMNDYCFALII</sequence>
<keyword evidence="1" id="KW-0880">Kelch repeat</keyword>
<protein>
    <recommendedName>
        <fullName evidence="3">BTB domain-containing protein</fullName>
    </recommendedName>
</protein>
<dbReference type="SMART" id="SM00225">
    <property type="entry name" value="BTB"/>
    <property type="match status" value="1"/>
</dbReference>
<gene>
    <name evidence="4" type="ORF">CAPTEDRAFT_121302</name>
</gene>
<keyword evidence="2" id="KW-0677">Repeat</keyword>
<dbReference type="PANTHER" id="PTHR45632">
    <property type="entry name" value="LD33804P"/>
    <property type="match status" value="1"/>
</dbReference>
<accession>R7VEM6</accession>
<dbReference type="OrthoDB" id="437903at2759"/>
<dbReference type="HOGENOM" id="CLU_004253_14_0_1"/>
<dbReference type="EnsemblMetazoa" id="CapteT121302">
    <property type="protein sequence ID" value="CapteP121302"/>
    <property type="gene ID" value="CapteG121302"/>
</dbReference>
<dbReference type="Pfam" id="PF24681">
    <property type="entry name" value="Kelch_KLHDC2_KLHL20_DRC7"/>
    <property type="match status" value="1"/>
</dbReference>
<dbReference type="EMBL" id="KB294746">
    <property type="protein sequence ID" value="ELU14125.1"/>
    <property type="molecule type" value="Genomic_DNA"/>
</dbReference>
<dbReference type="OMA" id="REMANSM"/>
<dbReference type="EMBL" id="AMQN01004943">
    <property type="status" value="NOT_ANNOTATED_CDS"/>
    <property type="molecule type" value="Genomic_DNA"/>
</dbReference>
<dbReference type="InterPro" id="IPR011333">
    <property type="entry name" value="SKP1/BTB/POZ_sf"/>
</dbReference>
<dbReference type="SMART" id="SM00612">
    <property type="entry name" value="Kelch"/>
    <property type="match status" value="3"/>
</dbReference>
<dbReference type="STRING" id="283909.R7VEM6"/>
<dbReference type="AlphaFoldDB" id="R7VEM6"/>
<evidence type="ECO:0000256" key="2">
    <source>
        <dbReference type="ARBA" id="ARBA00022737"/>
    </source>
</evidence>
<feature type="domain" description="BTB" evidence="3">
    <location>
        <begin position="15"/>
        <end position="82"/>
    </location>
</feature>
<dbReference type="CDD" id="cd14733">
    <property type="entry name" value="BACK"/>
    <property type="match status" value="1"/>
</dbReference>
<evidence type="ECO:0000313" key="4">
    <source>
        <dbReference type="EMBL" id="ELU14125.1"/>
    </source>
</evidence>
<reference evidence="5" key="3">
    <citation type="submission" date="2015-06" db="UniProtKB">
        <authorList>
            <consortium name="EnsemblMetazoa"/>
        </authorList>
    </citation>
    <scope>IDENTIFICATION</scope>
</reference>
<evidence type="ECO:0000313" key="6">
    <source>
        <dbReference type="Proteomes" id="UP000014760"/>
    </source>
</evidence>
<evidence type="ECO:0000256" key="1">
    <source>
        <dbReference type="ARBA" id="ARBA00022441"/>
    </source>
</evidence>
<organism evidence="4">
    <name type="scientific">Capitella teleta</name>
    <name type="common">Polychaete worm</name>
    <dbReference type="NCBI Taxonomy" id="283909"/>
    <lineage>
        <taxon>Eukaryota</taxon>
        <taxon>Metazoa</taxon>
        <taxon>Spiralia</taxon>
        <taxon>Lophotrochozoa</taxon>
        <taxon>Annelida</taxon>
        <taxon>Polychaeta</taxon>
        <taxon>Sedentaria</taxon>
        <taxon>Scolecida</taxon>
        <taxon>Capitellidae</taxon>
        <taxon>Capitella</taxon>
    </lineage>
</organism>
<dbReference type="InterPro" id="IPR000210">
    <property type="entry name" value="BTB/POZ_dom"/>
</dbReference>
<reference evidence="6" key="1">
    <citation type="submission" date="2012-12" db="EMBL/GenBank/DDBJ databases">
        <authorList>
            <person name="Hellsten U."/>
            <person name="Grimwood J."/>
            <person name="Chapman J.A."/>
            <person name="Shapiro H."/>
            <person name="Aerts A."/>
            <person name="Otillar R.P."/>
            <person name="Terry A.Y."/>
            <person name="Boore J.L."/>
            <person name="Simakov O."/>
            <person name="Marletaz F."/>
            <person name="Cho S.-J."/>
            <person name="Edsinger-Gonzales E."/>
            <person name="Havlak P."/>
            <person name="Kuo D.-H."/>
            <person name="Larsson T."/>
            <person name="Lv J."/>
            <person name="Arendt D."/>
            <person name="Savage R."/>
            <person name="Osoegawa K."/>
            <person name="de Jong P."/>
            <person name="Lindberg D.R."/>
            <person name="Seaver E.C."/>
            <person name="Weisblat D.A."/>
            <person name="Putnam N.H."/>
            <person name="Grigoriev I.V."/>
            <person name="Rokhsar D.S."/>
        </authorList>
    </citation>
    <scope>NUCLEOTIDE SEQUENCE</scope>
    <source>
        <strain evidence="6">I ESC-2004</strain>
    </source>
</reference>